<dbReference type="Proteomes" id="UP000470384">
    <property type="component" value="Unassembled WGS sequence"/>
</dbReference>
<evidence type="ECO:0000256" key="7">
    <source>
        <dbReference type="SAM" id="MobiDB-lite"/>
    </source>
</evidence>
<evidence type="ECO:0000256" key="8">
    <source>
        <dbReference type="SAM" id="SignalP"/>
    </source>
</evidence>
<dbReference type="PIRSF" id="PIRSF004846">
    <property type="entry name" value="ModA"/>
    <property type="match status" value="1"/>
</dbReference>
<dbReference type="GO" id="GO:0030973">
    <property type="term" value="F:molybdate ion binding"/>
    <property type="evidence" value="ECO:0007669"/>
    <property type="project" value="UniProtKB-ARBA"/>
</dbReference>
<feature type="binding site" evidence="6">
    <location>
        <position position="150"/>
    </location>
    <ligand>
        <name>molybdate</name>
        <dbReference type="ChEBI" id="CHEBI:36264"/>
    </ligand>
</feature>
<dbReference type="OrthoDB" id="9785015at2"/>
<dbReference type="EMBL" id="WXYQ01000006">
    <property type="protein sequence ID" value="NBG95911.1"/>
    <property type="molecule type" value="Genomic_DNA"/>
</dbReference>
<proteinExistence type="inferred from homology"/>
<evidence type="ECO:0000256" key="6">
    <source>
        <dbReference type="PIRSR" id="PIRSR004846-1"/>
    </source>
</evidence>
<organism evidence="9 10">
    <name type="scientific">Pyruvatibacter mobilis</name>
    <dbReference type="NCBI Taxonomy" id="1712261"/>
    <lineage>
        <taxon>Bacteria</taxon>
        <taxon>Pseudomonadati</taxon>
        <taxon>Pseudomonadota</taxon>
        <taxon>Alphaproteobacteria</taxon>
        <taxon>Hyphomicrobiales</taxon>
        <taxon>Parvibaculaceae</taxon>
        <taxon>Pyruvatibacter</taxon>
    </lineage>
</organism>
<feature type="signal peptide" evidence="8">
    <location>
        <begin position="1"/>
        <end position="29"/>
    </location>
</feature>
<evidence type="ECO:0000256" key="3">
    <source>
        <dbReference type="ARBA" id="ARBA00022723"/>
    </source>
</evidence>
<feature type="region of interest" description="Disordered" evidence="7">
    <location>
        <begin position="256"/>
        <end position="275"/>
    </location>
</feature>
<name>A0A845QD06_9HYPH</name>
<reference evidence="9 10" key="1">
    <citation type="journal article" date="2016" name="Int. J. Syst. Evol. Microbiol.">
        <title>Pyruvatibacter mobilis gen. nov., sp. nov., a marine bacterium from the culture broth of Picochlorum sp. 122.</title>
        <authorList>
            <person name="Wang G."/>
            <person name="Tang M."/>
            <person name="Wu H."/>
            <person name="Dai S."/>
            <person name="Li T."/>
            <person name="Chen C."/>
            <person name="He H."/>
            <person name="Fan J."/>
            <person name="Xiang W."/>
            <person name="Li X."/>
        </authorList>
    </citation>
    <scope>NUCLEOTIDE SEQUENCE [LARGE SCALE GENOMIC DNA]</scope>
    <source>
        <strain evidence="9 10">GYP-11</strain>
    </source>
</reference>
<dbReference type="GeneID" id="300654618"/>
<keyword evidence="2 6" id="KW-0500">Molybdenum</keyword>
<evidence type="ECO:0000256" key="1">
    <source>
        <dbReference type="ARBA" id="ARBA00009175"/>
    </source>
</evidence>
<dbReference type="InterPro" id="IPR005950">
    <property type="entry name" value="ModA"/>
</dbReference>
<sequence>MILKPLRPLLLLSAVLITMLVTVPRAAHADTPVLVFAAASLTNAVTEIARAFEAETGRPVTPVFDATSRAARQITEGAPAQMLIAANRDWVDWLITCGQAEATSRQVLARNTLVLVAASRAATTDEVFSEQNPLLDVRRFAIADPEGVPAGIYARQSLEAIGMWDRLEARLIRGDNVRTVLAWVGTGAADAGLVYASDAAIAPRLAVAAVVPDHLHDAILYEAVLTRDAPAEAQAFLSYLSSDSARKVFTGFGFSSPPPADQIQPQPSPTAEACG</sequence>
<evidence type="ECO:0000313" key="10">
    <source>
        <dbReference type="Proteomes" id="UP000470384"/>
    </source>
</evidence>
<dbReference type="PANTHER" id="PTHR30632:SF0">
    <property type="entry name" value="SULFATE-BINDING PROTEIN"/>
    <property type="match status" value="1"/>
</dbReference>
<comment type="similarity">
    <text evidence="1">Belongs to the bacterial solute-binding protein ModA family.</text>
</comment>
<dbReference type="FunFam" id="3.40.190.10:FF:000035">
    <property type="entry name" value="Molybdate ABC transporter substrate-binding protein"/>
    <property type="match status" value="1"/>
</dbReference>
<dbReference type="GO" id="GO:0015689">
    <property type="term" value="P:molybdate ion transport"/>
    <property type="evidence" value="ECO:0007669"/>
    <property type="project" value="InterPro"/>
</dbReference>
<dbReference type="NCBIfam" id="TIGR01256">
    <property type="entry name" value="modA"/>
    <property type="match status" value="1"/>
</dbReference>
<feature type="binding site" evidence="6">
    <location>
        <position position="67"/>
    </location>
    <ligand>
        <name>molybdate</name>
        <dbReference type="ChEBI" id="CHEBI:36264"/>
    </ligand>
</feature>
<evidence type="ECO:0000313" key="9">
    <source>
        <dbReference type="EMBL" id="NBG95911.1"/>
    </source>
</evidence>
<feature type="binding site" evidence="6">
    <location>
        <position position="40"/>
    </location>
    <ligand>
        <name>molybdate</name>
        <dbReference type="ChEBI" id="CHEBI:36264"/>
    </ligand>
</feature>
<dbReference type="AlphaFoldDB" id="A0A845QD06"/>
<protein>
    <submittedName>
        <fullName evidence="9">Molybdate ABC transporter substrate-binding protein</fullName>
    </submittedName>
</protein>
<dbReference type="InterPro" id="IPR050682">
    <property type="entry name" value="ModA/WtpA"/>
</dbReference>
<evidence type="ECO:0000256" key="4">
    <source>
        <dbReference type="ARBA" id="ARBA00022729"/>
    </source>
</evidence>
<feature type="binding site" evidence="6">
    <location>
        <position position="195"/>
    </location>
    <ligand>
        <name>molybdate</name>
        <dbReference type="ChEBI" id="CHEBI:36264"/>
    </ligand>
</feature>
<dbReference type="RefSeq" id="WP_160587779.1">
    <property type="nucleotide sequence ID" value="NZ_BMHN01000001.1"/>
</dbReference>
<evidence type="ECO:0000256" key="5">
    <source>
        <dbReference type="ARBA" id="ARBA00062515"/>
    </source>
</evidence>
<dbReference type="SUPFAM" id="SSF53850">
    <property type="entry name" value="Periplasmic binding protein-like II"/>
    <property type="match status" value="1"/>
</dbReference>
<gene>
    <name evidence="9" type="primary">modA</name>
    <name evidence="9" type="ORF">GTQ45_09220</name>
</gene>
<keyword evidence="4 8" id="KW-0732">Signal</keyword>
<dbReference type="Pfam" id="PF13531">
    <property type="entry name" value="SBP_bac_11"/>
    <property type="match status" value="1"/>
</dbReference>
<accession>A0A845QD06</accession>
<keyword evidence="3 6" id="KW-0479">Metal-binding</keyword>
<dbReference type="PANTHER" id="PTHR30632">
    <property type="entry name" value="MOLYBDATE-BINDING PERIPLASMIC PROTEIN"/>
    <property type="match status" value="1"/>
</dbReference>
<feature type="binding site" evidence="6">
    <location>
        <position position="177"/>
    </location>
    <ligand>
        <name>molybdate</name>
        <dbReference type="ChEBI" id="CHEBI:36264"/>
    </ligand>
</feature>
<dbReference type="Gene3D" id="3.40.190.10">
    <property type="entry name" value="Periplasmic binding protein-like II"/>
    <property type="match status" value="2"/>
</dbReference>
<dbReference type="GO" id="GO:0046872">
    <property type="term" value="F:metal ion binding"/>
    <property type="evidence" value="ECO:0007669"/>
    <property type="project" value="UniProtKB-KW"/>
</dbReference>
<feature type="chain" id="PRO_5032921893" evidence="8">
    <location>
        <begin position="30"/>
        <end position="275"/>
    </location>
</feature>
<evidence type="ECO:0000256" key="2">
    <source>
        <dbReference type="ARBA" id="ARBA00022505"/>
    </source>
</evidence>
<comment type="subunit">
    <text evidence="5">The complex is composed of two ATP-binding proteins (ModC), two transmembrane proteins (ModB) and a solute-binding protein (ModA).</text>
</comment>
<dbReference type="GO" id="GO:1901359">
    <property type="term" value="F:tungstate binding"/>
    <property type="evidence" value="ECO:0007669"/>
    <property type="project" value="UniProtKB-ARBA"/>
</dbReference>
<comment type="caution">
    <text evidence="9">The sequence shown here is derived from an EMBL/GenBank/DDBJ whole genome shotgun (WGS) entry which is preliminary data.</text>
</comment>
<keyword evidence="10" id="KW-1185">Reference proteome</keyword>